<feature type="coiled-coil region" evidence="1">
    <location>
        <begin position="22"/>
        <end position="49"/>
    </location>
</feature>
<keyword evidence="3" id="KW-1185">Reference proteome</keyword>
<organism evidence="2 3">
    <name type="scientific">Ephemerocybe angulata</name>
    <dbReference type="NCBI Taxonomy" id="980116"/>
    <lineage>
        <taxon>Eukaryota</taxon>
        <taxon>Fungi</taxon>
        <taxon>Dikarya</taxon>
        <taxon>Basidiomycota</taxon>
        <taxon>Agaricomycotina</taxon>
        <taxon>Agaricomycetes</taxon>
        <taxon>Agaricomycetidae</taxon>
        <taxon>Agaricales</taxon>
        <taxon>Agaricineae</taxon>
        <taxon>Psathyrellaceae</taxon>
        <taxon>Ephemerocybe</taxon>
    </lineage>
</organism>
<evidence type="ECO:0008006" key="4">
    <source>
        <dbReference type="Google" id="ProtNLM"/>
    </source>
</evidence>
<protein>
    <recommendedName>
        <fullName evidence="4">F-box domain-containing protein</fullName>
    </recommendedName>
</protein>
<accession>A0A8H5BJ31</accession>
<evidence type="ECO:0000313" key="2">
    <source>
        <dbReference type="EMBL" id="KAF5324003.1"/>
    </source>
</evidence>
<dbReference type="EMBL" id="JAACJK010000165">
    <property type="protein sequence ID" value="KAF5324003.1"/>
    <property type="molecule type" value="Genomic_DNA"/>
</dbReference>
<comment type="caution">
    <text evidence="2">The sequence shown here is derived from an EMBL/GenBank/DDBJ whole genome shotgun (WGS) entry which is preliminary data.</text>
</comment>
<evidence type="ECO:0000313" key="3">
    <source>
        <dbReference type="Proteomes" id="UP000541558"/>
    </source>
</evidence>
<keyword evidence="1" id="KW-0175">Coiled coil</keyword>
<gene>
    <name evidence="2" type="ORF">D9611_008267</name>
</gene>
<name>A0A8H5BJ31_9AGAR</name>
<dbReference type="Proteomes" id="UP000541558">
    <property type="component" value="Unassembled WGS sequence"/>
</dbReference>
<proteinExistence type="predicted"/>
<dbReference type="AlphaFoldDB" id="A0A8H5BJ31"/>
<dbReference type="OrthoDB" id="3365698at2759"/>
<reference evidence="2 3" key="1">
    <citation type="journal article" date="2020" name="ISME J.">
        <title>Uncovering the hidden diversity of litter-decomposition mechanisms in mushroom-forming fungi.</title>
        <authorList>
            <person name="Floudas D."/>
            <person name="Bentzer J."/>
            <person name="Ahren D."/>
            <person name="Johansson T."/>
            <person name="Persson P."/>
            <person name="Tunlid A."/>
        </authorList>
    </citation>
    <scope>NUCLEOTIDE SEQUENCE [LARGE SCALE GENOMIC DNA]</scope>
    <source>
        <strain evidence="2 3">CBS 175.51</strain>
    </source>
</reference>
<evidence type="ECO:0000256" key="1">
    <source>
        <dbReference type="SAM" id="Coils"/>
    </source>
</evidence>
<sequence length="646" mass="73376">MPFPSTFLPFLNTNYVPSLTEVAQLKALVQDWNQAITDLDRDLNSLQQAQRYLRRSLSPLQQVQRYLHRQREFCILWKKKHEAVLQPIRRVPDNVLSEIFLACLPCEGEGWEIEAEDWPEERPEAVIGRRRRPSVDLSHVCRLWRRVALGTPRLWVQAEIYLPSFQYSKEERILGLTHFVRALTRRSGTCPLSFKLQGTRVRRYDDPVNWWDFWLHPNALVEASVPFKKAVEELVGALNASSSRWRRFSLSGEVNIRTHGISPMKLFDAMTGPFPALHYIHLDRDAHFPIQRNPDKSARPPLINTPALQSVTILQPYGRPDNLPVTAWTNLKSLTLGSWTKAPPLSMDEFFGRVRTVPSVGMDPQIALRLLKPLIGLVHLNIHMDQIAPSEAAEVYPLANIATQPISLPRLQSLSLKGVAVAPGFARALTLPSLESMSFTSLQIVHRDIQEAGLLECLACFGCQITEFELDVVDFSDTFFVACTESLTQIKTLKIGELPLRRGQDQDREALREMCYHIGQDIATPSDRPTSMESFLRHLASPIKHLGAGGDRLNPRGYRAPNLEIVSLTWQVNLLGVEAAILDLLRARFGRSSEQPSAVQPLKKFTAHLFGLRAYIDIQRKLAHHGVNLGILDLEVIYYTPFVFRK</sequence>